<gene>
    <name evidence="2" type="ORF">GA0070609_1711</name>
</gene>
<evidence type="ECO:0000256" key="1">
    <source>
        <dbReference type="ARBA" id="ARBA00006479"/>
    </source>
</evidence>
<evidence type="ECO:0000313" key="3">
    <source>
        <dbReference type="Proteomes" id="UP000198217"/>
    </source>
</evidence>
<reference evidence="2 3" key="1">
    <citation type="submission" date="2016-06" db="EMBL/GenBank/DDBJ databases">
        <authorList>
            <person name="Kjaerup R.B."/>
            <person name="Dalgaard T.S."/>
            <person name="Juul-Madsen H.R."/>
        </authorList>
    </citation>
    <scope>NUCLEOTIDE SEQUENCE [LARGE SCALE GENOMIC DNA]</scope>
    <source>
        <strain evidence="2 3">DSM 43904</strain>
    </source>
</reference>
<keyword evidence="2" id="KW-0808">Transferase</keyword>
<dbReference type="PANTHER" id="PTHR18964:SF149">
    <property type="entry name" value="BIFUNCTIONAL UDP-N-ACETYLGLUCOSAMINE 2-EPIMERASE_N-ACETYLMANNOSAMINE KINASE"/>
    <property type="match status" value="1"/>
</dbReference>
<dbReference type="Pfam" id="PF00480">
    <property type="entry name" value="ROK"/>
    <property type="match status" value="1"/>
</dbReference>
<keyword evidence="3" id="KW-1185">Reference proteome</keyword>
<keyword evidence="2" id="KW-0418">Kinase</keyword>
<proteinExistence type="inferred from homology"/>
<dbReference type="InterPro" id="IPR000600">
    <property type="entry name" value="ROK"/>
</dbReference>
<sequence>MLKSRMTRDDGRAPEEIRRRNLGALLRHVHLHGPLSRAALGTRTGLNRSTIMALTADLAAAGLVRESGLSSTGRAGRPSVVVRPESERVHVLAFDVAVDRLAAARVGLGGTIIDRRDAVRSRAGADLDVVVGVLAELGRELRDGTPPDSVCVGVGASYCGMIRPSDGMVRFGPDMGWVDQAFGAELGRRLGLDLPVLVGNEAHLGAMAEHQRGAGVGVRNLIYLHGDVGVGGGIIVDGELLDGDAGYGAELGHMMVNPYDGRPCGCGSRGCLEAEVGERALLDAADRPAGLIGREAVRAVVDAADHGDPAARDALRRIGDWLGIGVANLINLFNPGLVVFGGMLRDVYRGSAAQVRARIAENVLPVSRERVQLSVSTLGDDATLVGAAELAFAALLADPLAGARPGSSPAAAPPVTHPAG</sequence>
<name>A0A1C5HJG8_9ACTN</name>
<dbReference type="SUPFAM" id="SSF53067">
    <property type="entry name" value="Actin-like ATPase domain"/>
    <property type="match status" value="1"/>
</dbReference>
<dbReference type="RefSeq" id="WP_088993300.1">
    <property type="nucleotide sequence ID" value="NZ_LT607750.1"/>
</dbReference>
<dbReference type="InterPro" id="IPR043129">
    <property type="entry name" value="ATPase_NBD"/>
</dbReference>
<dbReference type="AlphaFoldDB" id="A0A1C5HJG8"/>
<dbReference type="Gene3D" id="1.10.10.10">
    <property type="entry name" value="Winged helix-like DNA-binding domain superfamily/Winged helix DNA-binding domain"/>
    <property type="match status" value="1"/>
</dbReference>
<evidence type="ECO:0000313" key="2">
    <source>
        <dbReference type="EMBL" id="SCG46007.1"/>
    </source>
</evidence>
<dbReference type="InterPro" id="IPR036388">
    <property type="entry name" value="WH-like_DNA-bd_sf"/>
</dbReference>
<dbReference type="GO" id="GO:0016301">
    <property type="term" value="F:kinase activity"/>
    <property type="evidence" value="ECO:0007669"/>
    <property type="project" value="UniProtKB-KW"/>
</dbReference>
<accession>A0A1C5HJG8</accession>
<protein>
    <submittedName>
        <fullName evidence="2">Sugar kinase of the NBD/HSP70 family, may contain an N-terminal HTH domain</fullName>
    </submittedName>
</protein>
<dbReference type="Proteomes" id="UP000198217">
    <property type="component" value="Chromosome I"/>
</dbReference>
<dbReference type="InterPro" id="IPR036390">
    <property type="entry name" value="WH_DNA-bd_sf"/>
</dbReference>
<dbReference type="PANTHER" id="PTHR18964">
    <property type="entry name" value="ROK (REPRESSOR, ORF, KINASE) FAMILY"/>
    <property type="match status" value="1"/>
</dbReference>
<dbReference type="SUPFAM" id="SSF46785">
    <property type="entry name" value="Winged helix' DNA-binding domain"/>
    <property type="match status" value="1"/>
</dbReference>
<dbReference type="EMBL" id="LT607750">
    <property type="protein sequence ID" value="SCG46007.1"/>
    <property type="molecule type" value="Genomic_DNA"/>
</dbReference>
<comment type="similarity">
    <text evidence="1">Belongs to the ROK (NagC/XylR) family.</text>
</comment>
<organism evidence="2 3">
    <name type="scientific">Micromonospora echinaurantiaca</name>
    <dbReference type="NCBI Taxonomy" id="47857"/>
    <lineage>
        <taxon>Bacteria</taxon>
        <taxon>Bacillati</taxon>
        <taxon>Actinomycetota</taxon>
        <taxon>Actinomycetes</taxon>
        <taxon>Micromonosporales</taxon>
        <taxon>Micromonosporaceae</taxon>
        <taxon>Micromonospora</taxon>
    </lineage>
</organism>
<dbReference type="Gene3D" id="3.30.420.40">
    <property type="match status" value="2"/>
</dbReference>